<dbReference type="OrthoDB" id="9811730at2"/>
<feature type="transmembrane region" description="Helical" evidence="2">
    <location>
        <begin position="40"/>
        <end position="57"/>
    </location>
</feature>
<evidence type="ECO:0000256" key="2">
    <source>
        <dbReference type="SAM" id="Phobius"/>
    </source>
</evidence>
<dbReference type="RefSeq" id="WP_146569995.1">
    <property type="nucleotide sequence ID" value="NZ_CP042306.1"/>
</dbReference>
<keyword evidence="4" id="KW-1185">Reference proteome</keyword>
<reference evidence="3 4" key="1">
    <citation type="submission" date="2019-07" db="EMBL/GenBank/DDBJ databases">
        <title>Full genome sequence of Sphingomonas sp. 4R-6-7(HKS19).</title>
        <authorList>
            <person name="Im W.-T."/>
        </authorList>
    </citation>
    <scope>NUCLEOTIDE SEQUENCE [LARGE SCALE GENOMIC DNA]</scope>
    <source>
        <strain evidence="3 4">HKS19</strain>
    </source>
</reference>
<dbReference type="Proteomes" id="UP000315673">
    <property type="component" value="Chromosome"/>
</dbReference>
<name>A0A5B8LFS2_9SPHN</name>
<keyword evidence="2" id="KW-1133">Transmembrane helix</keyword>
<dbReference type="KEGG" id="spai:FPZ24_04965"/>
<protein>
    <recommendedName>
        <fullName evidence="5">Low affinity iron permease family protein</fullName>
    </recommendedName>
</protein>
<evidence type="ECO:0000256" key="1">
    <source>
        <dbReference type="SAM" id="MobiDB-lite"/>
    </source>
</evidence>
<keyword evidence="2" id="KW-0812">Transmembrane</keyword>
<accession>A0A5B8LFS2</accession>
<organism evidence="3 4">
    <name type="scientific">Sphingomonas panacisoli</name>
    <dbReference type="NCBI Taxonomy" id="1813879"/>
    <lineage>
        <taxon>Bacteria</taxon>
        <taxon>Pseudomonadati</taxon>
        <taxon>Pseudomonadota</taxon>
        <taxon>Alphaproteobacteria</taxon>
        <taxon>Sphingomonadales</taxon>
        <taxon>Sphingomonadaceae</taxon>
        <taxon>Sphingomonas</taxon>
    </lineage>
</organism>
<dbReference type="GO" id="GO:0055085">
    <property type="term" value="P:transmembrane transport"/>
    <property type="evidence" value="ECO:0007669"/>
    <property type="project" value="InterPro"/>
</dbReference>
<dbReference type="EMBL" id="CP042306">
    <property type="protein sequence ID" value="QDZ06911.1"/>
    <property type="molecule type" value="Genomic_DNA"/>
</dbReference>
<feature type="region of interest" description="Disordered" evidence="1">
    <location>
        <begin position="79"/>
        <end position="112"/>
    </location>
</feature>
<gene>
    <name evidence="3" type="ORF">FPZ24_04965</name>
</gene>
<sequence>MQKAFGKILTQLGVLSANPIAFTIVLAYSAAWIVLQPHSFDWHAVATLATWLMTLFIQRAEHRDTQAIHAKLDEILHSQPGARDDIARIDRHEPEEIERARDGNDRPEPDRA</sequence>
<dbReference type="Pfam" id="PF04120">
    <property type="entry name" value="Iron_permease"/>
    <property type="match status" value="1"/>
</dbReference>
<dbReference type="InterPro" id="IPR007251">
    <property type="entry name" value="Iron_permease_Fet4"/>
</dbReference>
<feature type="transmembrane region" description="Helical" evidence="2">
    <location>
        <begin position="12"/>
        <end position="34"/>
    </location>
</feature>
<evidence type="ECO:0000313" key="4">
    <source>
        <dbReference type="Proteomes" id="UP000315673"/>
    </source>
</evidence>
<evidence type="ECO:0000313" key="3">
    <source>
        <dbReference type="EMBL" id="QDZ06911.1"/>
    </source>
</evidence>
<evidence type="ECO:0008006" key="5">
    <source>
        <dbReference type="Google" id="ProtNLM"/>
    </source>
</evidence>
<proteinExistence type="predicted"/>
<keyword evidence="2" id="KW-0472">Membrane</keyword>
<dbReference type="AlphaFoldDB" id="A0A5B8LFS2"/>